<dbReference type="GO" id="GO:0018279">
    <property type="term" value="P:protein N-linked glycosylation via asparagine"/>
    <property type="evidence" value="ECO:0007669"/>
    <property type="project" value="UniProtKB-UniRule"/>
</dbReference>
<keyword evidence="6 8" id="KW-1133">Transmembrane helix</keyword>
<dbReference type="InterPro" id="IPR055459">
    <property type="entry name" value="OST48_MD"/>
</dbReference>
<dbReference type="PANTHER" id="PTHR10830">
    <property type="entry name" value="DOLICHYL-DIPHOSPHOOLIGOSACCHARIDE--PROTEIN GLYCOSYLTRANSFERASE 48 KDA SUBUNIT"/>
    <property type="match status" value="1"/>
</dbReference>
<evidence type="ECO:0000256" key="4">
    <source>
        <dbReference type="ARBA" id="ARBA00022692"/>
    </source>
</evidence>
<organism evidence="11 12">
    <name type="scientific">Lachancea lanzarotensis</name>
    <dbReference type="NCBI Taxonomy" id="1245769"/>
    <lineage>
        <taxon>Eukaryota</taxon>
        <taxon>Fungi</taxon>
        <taxon>Dikarya</taxon>
        <taxon>Ascomycota</taxon>
        <taxon>Saccharomycotina</taxon>
        <taxon>Saccharomycetes</taxon>
        <taxon>Saccharomycetales</taxon>
        <taxon>Saccharomycetaceae</taxon>
        <taxon>Lachancea</taxon>
    </lineage>
</organism>
<keyword evidence="7 8" id="KW-0472">Membrane</keyword>
<comment type="subcellular location">
    <subcellularLocation>
        <location evidence="8">Endoplasmic reticulum membrane</location>
        <topology evidence="8">Single-pass type I membrane protein</topology>
    </subcellularLocation>
    <subcellularLocation>
        <location evidence="1">Membrane</location>
        <topology evidence="1">Single-pass type I membrane protein</topology>
    </subcellularLocation>
</comment>
<feature type="chain" id="PRO_5005111861" description="Dolichyl-diphosphooligosaccharide--protein glycosyltransferase subunit WBP1" evidence="8">
    <location>
        <begin position="18"/>
        <end position="428"/>
    </location>
</feature>
<dbReference type="STRING" id="1245769.A0A0C7N4I2"/>
<dbReference type="GO" id="GO:0008250">
    <property type="term" value="C:oligosaccharyltransferase complex"/>
    <property type="evidence" value="ECO:0007669"/>
    <property type="project" value="EnsemblFungi"/>
</dbReference>
<feature type="domain" description="OST48 middle" evidence="10">
    <location>
        <begin position="274"/>
        <end position="414"/>
    </location>
</feature>
<feature type="transmembrane region" description="Helical" evidence="8">
    <location>
        <begin position="392"/>
        <end position="415"/>
    </location>
</feature>
<keyword evidence="8" id="KW-0732">Signal</keyword>
<dbReference type="Proteomes" id="UP000054304">
    <property type="component" value="Unassembled WGS sequence"/>
</dbReference>
<dbReference type="InterPro" id="IPR055457">
    <property type="entry name" value="OST48_N"/>
</dbReference>
<evidence type="ECO:0000313" key="11">
    <source>
        <dbReference type="EMBL" id="CEP60391.1"/>
    </source>
</evidence>
<feature type="signal peptide" evidence="8">
    <location>
        <begin position="1"/>
        <end position="17"/>
    </location>
</feature>
<evidence type="ECO:0000256" key="1">
    <source>
        <dbReference type="ARBA" id="ARBA00004479"/>
    </source>
</evidence>
<dbReference type="InterPro" id="IPR005013">
    <property type="entry name" value="DDOST_48_kDa_subunit"/>
</dbReference>
<proteinExistence type="inferred from homology"/>
<protein>
    <recommendedName>
        <fullName evidence="8">Dolichyl-diphosphooligosaccharide--protein glycosyltransferase subunit WBP1</fullName>
        <shortName evidence="8">Oligosaccharyl transferase subunit WBP1</shortName>
    </recommendedName>
</protein>
<keyword evidence="5 8" id="KW-0256">Endoplasmic reticulum</keyword>
<dbReference type="GO" id="GO:0005635">
    <property type="term" value="C:nuclear envelope"/>
    <property type="evidence" value="ECO:0007669"/>
    <property type="project" value="EnsemblFungi"/>
</dbReference>
<comment type="similarity">
    <text evidence="3 8">Belongs to the DDOST 48 kDa subunit family.</text>
</comment>
<dbReference type="UniPathway" id="UPA00378"/>
<evidence type="ECO:0000259" key="10">
    <source>
        <dbReference type="Pfam" id="PF23358"/>
    </source>
</evidence>
<reference evidence="11 12" key="1">
    <citation type="submission" date="2014-12" db="EMBL/GenBank/DDBJ databases">
        <authorList>
            <person name="Neuveglise Cecile"/>
        </authorList>
    </citation>
    <scope>NUCLEOTIDE SEQUENCE [LARGE SCALE GENOMIC DNA]</scope>
    <source>
        <strain evidence="11 12">CBS 12615</strain>
    </source>
</reference>
<dbReference type="GO" id="GO:0004576">
    <property type="term" value="F:oligosaccharyl transferase activity"/>
    <property type="evidence" value="ECO:0007669"/>
    <property type="project" value="EnsemblFungi"/>
</dbReference>
<dbReference type="GeneID" id="34683774"/>
<dbReference type="OrthoDB" id="29105at2759"/>
<dbReference type="PANTHER" id="PTHR10830:SF0">
    <property type="entry name" value="DOLICHYL-DIPHOSPHOOLIGOSACCHARIDE--PROTEIN GLYCOSYLTRANSFERASE 48 KDA SUBUNIT"/>
    <property type="match status" value="1"/>
</dbReference>
<dbReference type="EMBL" id="LN736360">
    <property type="protein sequence ID" value="CEP60391.1"/>
    <property type="molecule type" value="Genomic_DNA"/>
</dbReference>
<evidence type="ECO:0000256" key="7">
    <source>
        <dbReference type="ARBA" id="ARBA00023136"/>
    </source>
</evidence>
<evidence type="ECO:0000313" key="12">
    <source>
        <dbReference type="Proteomes" id="UP000054304"/>
    </source>
</evidence>
<evidence type="ECO:0000256" key="6">
    <source>
        <dbReference type="ARBA" id="ARBA00022989"/>
    </source>
</evidence>
<comment type="pathway">
    <text evidence="2 8">Protein modification; protein glycosylation.</text>
</comment>
<evidence type="ECO:0000256" key="8">
    <source>
        <dbReference type="RuleBase" id="RU361142"/>
    </source>
</evidence>
<comment type="subunit">
    <text evidence="8">Component of the oligosaccharyltransferase (OST) complex.</text>
</comment>
<keyword evidence="4 8" id="KW-0812">Transmembrane</keyword>
<feature type="domain" description="OST48 N-terminal" evidence="9">
    <location>
        <begin position="25"/>
        <end position="255"/>
    </location>
</feature>
<dbReference type="Pfam" id="PF03345">
    <property type="entry name" value="OST48_N"/>
    <property type="match status" value="1"/>
</dbReference>
<dbReference type="AlphaFoldDB" id="A0A0C7N4I2"/>
<evidence type="ECO:0000256" key="3">
    <source>
        <dbReference type="ARBA" id="ARBA00008743"/>
    </source>
</evidence>
<keyword evidence="12" id="KW-1185">Reference proteome</keyword>
<comment type="function">
    <text evidence="8">Subunit of the oligosaccharyl transferase (OST) complex that catalyzes the initial transfer of a defined glycan (Glc(3)Man(9)GlcNAc(2) in eukaryotes) from the lipid carrier dolichol-pyrophosphate to an asparagine residue within an Asn-X-Ser/Thr consensus motif in nascent polypeptide chains, the first step in protein N-glycosylation. N-glycosylation occurs cotranslationally and the complex associates with the Sec61 complex at the channel-forming translocon complex that mediates protein translocation across the endoplasmic reticulum (ER).</text>
</comment>
<sequence>MLGLLIALVQLIAFTQAKSSSGSRSLVIFDQRLIYLDDYSVFLGSLKERSFELDYAPVTNDSTPVELFDGEARRYDNLIVFPIKSRHFNKQLSAEKLLNFYNEGGEIMAITTPDGVADNVRVFLNQLGIFPSPKNYQLRDYFQDNSELVLHLPASKVLNEHVVPKNDGEIVYQGSAALLGDSDLIIPVLQAPRTSYSEDGQKQGGKWTIGSQGYLAASFQTLKNTRLSWVGSVDLFSDKNSDSNKHFVQELTKWTFKEKSVVEVVCSNHAHSNGLDYSDVPYKIKDEVVYNISLREWEGEKWVPFVADDIQFELRMVDPYYRITLTPIGDSSFTFQTYTTSKFNLPDHHGIFTFVVDYKRSGLSFFTDKDVKAIRHLANDEYPRSWVITNSWVYLTAIYSVIFTWVIFVALFVGVKKSANVPIEKKTN</sequence>
<evidence type="ECO:0000256" key="2">
    <source>
        <dbReference type="ARBA" id="ARBA00004922"/>
    </source>
</evidence>
<gene>
    <name evidence="11" type="ORF">LALA0_S01e09692g</name>
</gene>
<dbReference type="HOGENOM" id="CLU_031804_1_1_1"/>
<evidence type="ECO:0000256" key="5">
    <source>
        <dbReference type="ARBA" id="ARBA00022824"/>
    </source>
</evidence>
<accession>A0A0C7N4I2</accession>
<dbReference type="Pfam" id="PF23358">
    <property type="entry name" value="OST48_MD"/>
    <property type="match status" value="1"/>
</dbReference>
<evidence type="ECO:0000259" key="9">
    <source>
        <dbReference type="Pfam" id="PF03345"/>
    </source>
</evidence>
<name>A0A0C7N4I2_9SACH</name>
<dbReference type="RefSeq" id="XP_022626635.1">
    <property type="nucleotide sequence ID" value="XM_022774549.1"/>
</dbReference>